<evidence type="ECO:0000313" key="2">
    <source>
        <dbReference type="Proteomes" id="UP001206067"/>
    </source>
</evidence>
<sequence>MNYLTTPLHRHAELVSASILPPARTARAEKWILKQVQGDELLFVDEAQKLPAISLEGSVG</sequence>
<dbReference type="Proteomes" id="UP001206067">
    <property type="component" value="Unassembled WGS sequence"/>
</dbReference>
<gene>
    <name evidence="1" type="ORF">NSO95_00060</name>
</gene>
<name>A0ABT1XKY6_9SPHN</name>
<protein>
    <recommendedName>
        <fullName evidence="3">AAA family ATPase</fullName>
    </recommendedName>
</protein>
<keyword evidence="2" id="KW-1185">Reference proteome</keyword>
<reference evidence="1 2" key="1">
    <citation type="submission" date="2022-08" db="EMBL/GenBank/DDBJ databases">
        <title>Polyphasic taxonomy analysis of Qipengyuania sp.RS5-5.</title>
        <authorList>
            <person name="Xamxidin M."/>
            <person name="Wu M."/>
        </authorList>
    </citation>
    <scope>NUCLEOTIDE SEQUENCE [LARGE SCALE GENOMIC DNA]</scope>
    <source>
        <strain evidence="1 2">RS5-5</strain>
    </source>
</reference>
<evidence type="ECO:0008006" key="3">
    <source>
        <dbReference type="Google" id="ProtNLM"/>
    </source>
</evidence>
<accession>A0ABT1XKY6</accession>
<evidence type="ECO:0000313" key="1">
    <source>
        <dbReference type="EMBL" id="MCR2832323.1"/>
    </source>
</evidence>
<dbReference type="EMBL" id="JANKHH010000001">
    <property type="protein sequence ID" value="MCR2832323.1"/>
    <property type="molecule type" value="Genomic_DNA"/>
</dbReference>
<organism evidence="1 2">
    <name type="scientific">Parerythrobacter lacustris</name>
    <dbReference type="NCBI Taxonomy" id="2969984"/>
    <lineage>
        <taxon>Bacteria</taxon>
        <taxon>Pseudomonadati</taxon>
        <taxon>Pseudomonadota</taxon>
        <taxon>Alphaproteobacteria</taxon>
        <taxon>Sphingomonadales</taxon>
        <taxon>Erythrobacteraceae</taxon>
        <taxon>Parerythrobacter</taxon>
    </lineage>
</organism>
<proteinExistence type="predicted"/>
<comment type="caution">
    <text evidence="1">The sequence shown here is derived from an EMBL/GenBank/DDBJ whole genome shotgun (WGS) entry which is preliminary data.</text>
</comment>